<comment type="caution">
    <text evidence="4">The sequence shown here is derived from an EMBL/GenBank/DDBJ whole genome shotgun (WGS) entry which is preliminary data.</text>
</comment>
<gene>
    <name evidence="4" type="ORF">EZ315_04745</name>
</gene>
<dbReference type="GO" id="GO:0016779">
    <property type="term" value="F:nucleotidyltransferase activity"/>
    <property type="evidence" value="ECO:0007669"/>
    <property type="project" value="UniProtKB-KW"/>
</dbReference>
<dbReference type="GeneID" id="82149092"/>
<keyword evidence="2" id="KW-0548">Nucleotidyltransferase</keyword>
<dbReference type="Pfam" id="PF12804">
    <property type="entry name" value="NTP_transf_3"/>
    <property type="match status" value="1"/>
</dbReference>
<dbReference type="SUPFAM" id="SSF53448">
    <property type="entry name" value="Nucleotide-diphospho-sugar transferases"/>
    <property type="match status" value="1"/>
</dbReference>
<keyword evidence="1" id="KW-0808">Transferase</keyword>
<evidence type="ECO:0000256" key="1">
    <source>
        <dbReference type="ARBA" id="ARBA00022679"/>
    </source>
</evidence>
<dbReference type="RefSeq" id="WP_135471057.1">
    <property type="nucleotide sequence ID" value="NZ_CASGTF010000002.1"/>
</dbReference>
<reference evidence="4 5" key="1">
    <citation type="submission" date="2019-02" db="EMBL/GenBank/DDBJ databases">
        <title>Isolation and identification of novel species under the genus Muribaculum.</title>
        <authorList>
            <person name="Miyake S."/>
            <person name="Ding Y."/>
            <person name="Low A."/>
            <person name="Soh M."/>
            <person name="Seedorf H."/>
        </authorList>
    </citation>
    <scope>NUCLEOTIDE SEQUENCE [LARGE SCALE GENOMIC DNA]</scope>
    <source>
        <strain evidence="4 5">TLL-A3</strain>
    </source>
</reference>
<evidence type="ECO:0000313" key="5">
    <source>
        <dbReference type="Proteomes" id="UP000297635"/>
    </source>
</evidence>
<dbReference type="InterPro" id="IPR029044">
    <property type="entry name" value="Nucleotide-diphossugar_trans"/>
</dbReference>
<dbReference type="Proteomes" id="UP000297635">
    <property type="component" value="Unassembled WGS sequence"/>
</dbReference>
<name>A0A4Z0V9P9_9BACT</name>
<dbReference type="PANTHER" id="PTHR43584">
    <property type="entry name" value="NUCLEOTIDYL TRANSFERASE"/>
    <property type="match status" value="1"/>
</dbReference>
<evidence type="ECO:0000259" key="3">
    <source>
        <dbReference type="Pfam" id="PF12804"/>
    </source>
</evidence>
<dbReference type="PANTHER" id="PTHR43584:SF8">
    <property type="entry name" value="N-ACETYLMURAMATE ALPHA-1-PHOSPHATE URIDYLYLTRANSFERASE"/>
    <property type="match status" value="1"/>
</dbReference>
<evidence type="ECO:0000256" key="2">
    <source>
        <dbReference type="ARBA" id="ARBA00022695"/>
    </source>
</evidence>
<sequence>MHYAIIAAGEGSRLREEGIDTPKPLVRLCGVTLLERLIGMFRSQPDCESVSIIINPSSGKYLDSTGASGKAPWEDADNVIFGTTQGSMHSLAALRSCLAGSREFCLTTVDTVFRPEEFDRYLECFRNDSDADGYMAVTTYIDDEKPLYISTDRDGMITGFFDTARPDTIYVSGGVYTLPTTALDILDECMKAGLTRMRDFQRALAASGMRLKAYPFSRIIDIDHADDIPKATLLAHPSDNQPSSQYGGH</sequence>
<evidence type="ECO:0000313" key="4">
    <source>
        <dbReference type="EMBL" id="TGG40040.1"/>
    </source>
</evidence>
<dbReference type="InterPro" id="IPR050065">
    <property type="entry name" value="GlmU-like"/>
</dbReference>
<feature type="domain" description="MobA-like NTP transferase" evidence="3">
    <location>
        <begin position="4"/>
        <end position="139"/>
    </location>
</feature>
<organism evidence="4 5">
    <name type="scientific">Duncaniella freteri</name>
    <dbReference type="NCBI Taxonomy" id="2530391"/>
    <lineage>
        <taxon>Bacteria</taxon>
        <taxon>Pseudomonadati</taxon>
        <taxon>Bacteroidota</taxon>
        <taxon>Bacteroidia</taxon>
        <taxon>Bacteroidales</taxon>
        <taxon>Muribaculaceae</taxon>
        <taxon>Duncaniella</taxon>
    </lineage>
</organism>
<dbReference type="EMBL" id="SJSA01000001">
    <property type="protein sequence ID" value="TGG40040.1"/>
    <property type="molecule type" value="Genomic_DNA"/>
</dbReference>
<dbReference type="Gene3D" id="3.90.550.10">
    <property type="entry name" value="Spore Coat Polysaccharide Biosynthesis Protein SpsA, Chain A"/>
    <property type="match status" value="1"/>
</dbReference>
<accession>A0A4Z0V9P9</accession>
<dbReference type="AlphaFoldDB" id="A0A4Z0V9P9"/>
<proteinExistence type="predicted"/>
<protein>
    <submittedName>
        <fullName evidence="4">NDP-sugar synthase</fullName>
    </submittedName>
</protein>
<dbReference type="InterPro" id="IPR025877">
    <property type="entry name" value="MobA-like_NTP_Trfase"/>
</dbReference>
<keyword evidence="5" id="KW-1185">Reference proteome</keyword>